<dbReference type="SMART" id="SM00497">
    <property type="entry name" value="IENR1"/>
    <property type="match status" value="1"/>
</dbReference>
<keyword evidence="2" id="KW-0540">Nuclease</keyword>
<feature type="domain" description="HNH nuclease" evidence="1">
    <location>
        <begin position="48"/>
        <end position="96"/>
    </location>
</feature>
<dbReference type="Gene3D" id="1.10.10.10">
    <property type="entry name" value="Winged helix-like DNA-binding domain superfamily/Winged helix DNA-binding domain"/>
    <property type="match status" value="1"/>
</dbReference>
<dbReference type="EMBL" id="MF001358">
    <property type="protein sequence ID" value="ASZ76788.1"/>
    <property type="molecule type" value="Genomic_DNA"/>
</dbReference>
<reference evidence="2 3" key="1">
    <citation type="submission" date="2017-04" db="EMBL/GenBank/DDBJ databases">
        <title>Complete Genome Sequence of Lytic Bacteriophage EF1 Infecting Enterococcus faecalis Isolates.</title>
        <authorList>
            <person name="Kim D."/>
            <person name="Kim Y.J."/>
            <person name="Han B.K."/>
            <person name="Kim H."/>
        </authorList>
    </citation>
    <scope>NUCLEOTIDE SEQUENCE [LARGE SCALE GENOMIC DNA]</scope>
</reference>
<dbReference type="InterPro" id="IPR036388">
    <property type="entry name" value="WH-like_DNA-bd_sf"/>
</dbReference>
<proteinExistence type="predicted"/>
<keyword evidence="3" id="KW-1185">Reference proteome</keyword>
<sequence length="175" mass="20161">MNGKIIDIAPNYIIYPDGNIKNKNTNKMLVGQIGKNGYRSVNIRTLNGKKRVYIHRLVAINFIPNPHHKEQVNHIDGNKLNNKVENLEWVSPKENIAHAKKELGFTPPPFSEVTREKTKKLNSNKIAKYDCNQNLICIYPSIIEASRQEHVSRHSIKDVLKGKKGNHKGFIWRYI</sequence>
<dbReference type="SUPFAM" id="SSF64496">
    <property type="entry name" value="DNA-binding domain of intron-encoded endonucleases"/>
    <property type="match status" value="1"/>
</dbReference>
<keyword evidence="2" id="KW-0378">Hydrolase</keyword>
<name>A0A249XXU3_9CAUD</name>
<evidence type="ECO:0000313" key="2">
    <source>
        <dbReference type="EMBL" id="ASZ76788.1"/>
    </source>
</evidence>
<dbReference type="SMART" id="SM00507">
    <property type="entry name" value="HNHc"/>
    <property type="match status" value="1"/>
</dbReference>
<evidence type="ECO:0000259" key="1">
    <source>
        <dbReference type="SMART" id="SM00507"/>
    </source>
</evidence>
<keyword evidence="2" id="KW-0255">Endonuclease</keyword>
<protein>
    <submittedName>
        <fullName evidence="2">HNH homing endonuclease</fullName>
    </submittedName>
</protein>
<dbReference type="Pfam" id="PF13392">
    <property type="entry name" value="HNH_3"/>
    <property type="match status" value="1"/>
</dbReference>
<dbReference type="Proteomes" id="UP000260005">
    <property type="component" value="Segment"/>
</dbReference>
<organism evidence="2 3">
    <name type="scientific">Enterococcus phage EF1</name>
    <dbReference type="NCBI Taxonomy" id="2025813"/>
    <lineage>
        <taxon>Viruses</taxon>
        <taxon>Duplodnaviria</taxon>
        <taxon>Heunggongvirae</taxon>
        <taxon>Uroviricota</taxon>
        <taxon>Caudoviricetes</taxon>
    </lineage>
</organism>
<dbReference type="InterPro" id="IPR044925">
    <property type="entry name" value="His-Me_finger_sf"/>
</dbReference>
<accession>A0A249XXU3</accession>
<dbReference type="GO" id="GO:0004519">
    <property type="term" value="F:endonuclease activity"/>
    <property type="evidence" value="ECO:0007669"/>
    <property type="project" value="UniProtKB-KW"/>
</dbReference>
<evidence type="ECO:0000313" key="3">
    <source>
        <dbReference type="Proteomes" id="UP000260005"/>
    </source>
</evidence>
<dbReference type="Gene3D" id="3.90.75.20">
    <property type="match status" value="1"/>
</dbReference>
<dbReference type="InterPro" id="IPR003615">
    <property type="entry name" value="HNH_nuc"/>
</dbReference>
<dbReference type="InterPro" id="IPR003647">
    <property type="entry name" value="Intron_nuc_1_rpt"/>
</dbReference>
<dbReference type="SUPFAM" id="SSF54060">
    <property type="entry name" value="His-Me finger endonucleases"/>
    <property type="match status" value="1"/>
</dbReference>